<dbReference type="EMBL" id="QUQO01000001">
    <property type="protein sequence ID" value="RFB04754.1"/>
    <property type="molecule type" value="Genomic_DNA"/>
</dbReference>
<accession>A0A371RH21</accession>
<dbReference type="RefSeq" id="WP_116391387.1">
    <property type="nucleotide sequence ID" value="NZ_CAXQPM010000032.1"/>
</dbReference>
<sequence length="145" mass="15218">MAAVVAVPLFGLVFSAVDFARYSSAQSQLRTVLSDGIERARLLGGQDLITAAVQTYVVSNIDGHISPESVEIIVPDAVFDEAEGGVVARARMKTQFLRYIGIESLELSETVPAHFAPDLLIDITISALPTSGSVSCPVLGEGAAT</sequence>
<protein>
    <submittedName>
        <fullName evidence="1">Uncharacterized protein</fullName>
    </submittedName>
</protein>
<dbReference type="Proteomes" id="UP000264589">
    <property type="component" value="Unassembled WGS sequence"/>
</dbReference>
<dbReference type="AlphaFoldDB" id="A0A371RH21"/>
<gene>
    <name evidence="1" type="ORF">DX908_05345</name>
</gene>
<dbReference type="InParanoid" id="A0A371RH21"/>
<organism evidence="1 2">
    <name type="scientific">Parvularcula marina</name>
    <dbReference type="NCBI Taxonomy" id="2292771"/>
    <lineage>
        <taxon>Bacteria</taxon>
        <taxon>Pseudomonadati</taxon>
        <taxon>Pseudomonadota</taxon>
        <taxon>Alphaproteobacteria</taxon>
        <taxon>Parvularculales</taxon>
        <taxon>Parvularculaceae</taxon>
        <taxon>Parvularcula</taxon>
    </lineage>
</organism>
<comment type="caution">
    <text evidence="1">The sequence shown here is derived from an EMBL/GenBank/DDBJ whole genome shotgun (WGS) entry which is preliminary data.</text>
</comment>
<reference evidence="1 2" key="1">
    <citation type="submission" date="2018-08" db="EMBL/GenBank/DDBJ databases">
        <title>Parvularcula sp. SM1705, isolated from surface water of the South Sea China.</title>
        <authorList>
            <person name="Sun L."/>
        </authorList>
    </citation>
    <scope>NUCLEOTIDE SEQUENCE [LARGE SCALE GENOMIC DNA]</scope>
    <source>
        <strain evidence="1 2">SM1705</strain>
    </source>
</reference>
<keyword evidence="2" id="KW-1185">Reference proteome</keyword>
<evidence type="ECO:0000313" key="2">
    <source>
        <dbReference type="Proteomes" id="UP000264589"/>
    </source>
</evidence>
<evidence type="ECO:0000313" key="1">
    <source>
        <dbReference type="EMBL" id="RFB04754.1"/>
    </source>
</evidence>
<name>A0A371RH21_9PROT</name>
<proteinExistence type="predicted"/>